<evidence type="ECO:0000313" key="3">
    <source>
        <dbReference type="Proteomes" id="UP000053477"/>
    </source>
</evidence>
<dbReference type="EMBL" id="KQ086308">
    <property type="protein sequence ID" value="KLO05442.1"/>
    <property type="molecule type" value="Genomic_DNA"/>
</dbReference>
<proteinExistence type="predicted"/>
<organism evidence="2 3">
    <name type="scientific">Schizopora paradoxa</name>
    <dbReference type="NCBI Taxonomy" id="27342"/>
    <lineage>
        <taxon>Eukaryota</taxon>
        <taxon>Fungi</taxon>
        <taxon>Dikarya</taxon>
        <taxon>Basidiomycota</taxon>
        <taxon>Agaricomycotina</taxon>
        <taxon>Agaricomycetes</taxon>
        <taxon>Hymenochaetales</taxon>
        <taxon>Schizoporaceae</taxon>
        <taxon>Schizopora</taxon>
    </lineage>
</organism>
<keyword evidence="2" id="KW-0418">Kinase</keyword>
<gene>
    <name evidence="2" type="ORF">SCHPADRAFT_726123</name>
</gene>
<dbReference type="Proteomes" id="UP000053477">
    <property type="component" value="Unassembled WGS sequence"/>
</dbReference>
<dbReference type="GO" id="GO:0004674">
    <property type="term" value="F:protein serine/threonine kinase activity"/>
    <property type="evidence" value="ECO:0007669"/>
    <property type="project" value="TreeGrafter"/>
</dbReference>
<dbReference type="STRING" id="27342.A0A0H2R293"/>
<dbReference type="PANTHER" id="PTHR44329">
    <property type="entry name" value="SERINE/THREONINE-PROTEIN KINASE TNNI3K-RELATED"/>
    <property type="match status" value="1"/>
</dbReference>
<dbReference type="SMART" id="SM00220">
    <property type="entry name" value="S_TKc"/>
    <property type="match status" value="1"/>
</dbReference>
<sequence length="716" mass="80667">MSIIECLVDTTQWTMAPSDIGCSYAYDAPQLTTSFFGFDQIHSVGKQHFGEDFLNDAEPDVLGWEVAMCFLVNMICFRYLEASVVRNSLSSGATYDEESLELESNQLQVIVQLSNFKEQLIREYYARRTLIQGANTQSTLEQIEQFLSLITVKDEWDLLKKKFSGGRSVRPVAPARGPFDNLCETLHRDYVCRIVDELDNPSDNVDIYDILKNIRLFYETSISIINIYHFYHLLRAASKSKDDLSALISSERHLLQTVVDQLDDYGKRVQECSDSNIHSKIGYLHRKILFAIGRARGIVPASFFVAKGVQLVETYPIGRGGFADVWKGRFKLLGTGKLIHADAHPDLFALKILRPKSFTRSETELMKHSDHLRAALCREAVLWKAANHPNVLQFTGLCRLQELGSSIALVSPWMRHGHLLNYVQHNCDANRSCMLAQTARGLLYLHSIGIIHGDLKCSNIMVDDNGLAKISDFGLGTIESVRVATSASSSSSGGNPRWLAPELMSGPGKSTCESDVYAFGMTALELFTEKVPFPDVYTASLPYAIAIAGLEPSWPGPEAEARGLTSKMWKLMKKCWSRNPSLRTRTLLSDILDLTFDSLGTFALTRLGQPQHDLENLNAETSACELAYGKLMAISKSRAQVGWFSNVWHATLKRWRKNNIMSDIDVSIKVRNTTGVDVYHICRRTYRTNKEIQERGQYRSVYWNVQLQLVDCITHL</sequence>
<dbReference type="InParanoid" id="A0A0H2R293"/>
<dbReference type="Pfam" id="PF07714">
    <property type="entry name" value="PK_Tyr_Ser-Thr"/>
    <property type="match status" value="1"/>
</dbReference>
<dbReference type="InterPro" id="IPR000719">
    <property type="entry name" value="Prot_kinase_dom"/>
</dbReference>
<dbReference type="InterPro" id="IPR008271">
    <property type="entry name" value="Ser/Thr_kinase_AS"/>
</dbReference>
<evidence type="ECO:0000313" key="2">
    <source>
        <dbReference type="EMBL" id="KLO05442.1"/>
    </source>
</evidence>
<feature type="domain" description="Protein kinase" evidence="1">
    <location>
        <begin position="311"/>
        <end position="596"/>
    </location>
</feature>
<name>A0A0H2R293_9AGAM</name>
<protein>
    <submittedName>
        <fullName evidence="2">Kinase-like protein</fullName>
    </submittedName>
</protein>
<evidence type="ECO:0000259" key="1">
    <source>
        <dbReference type="PROSITE" id="PS50011"/>
    </source>
</evidence>
<reference evidence="2 3" key="1">
    <citation type="submission" date="2015-04" db="EMBL/GenBank/DDBJ databases">
        <title>Complete genome sequence of Schizopora paradoxa KUC8140, a cosmopolitan wood degrader in East Asia.</title>
        <authorList>
            <consortium name="DOE Joint Genome Institute"/>
            <person name="Min B."/>
            <person name="Park H."/>
            <person name="Jang Y."/>
            <person name="Kim J.-J."/>
            <person name="Kim K.H."/>
            <person name="Pangilinan J."/>
            <person name="Lipzen A."/>
            <person name="Riley R."/>
            <person name="Grigoriev I.V."/>
            <person name="Spatafora J.W."/>
            <person name="Choi I.-G."/>
        </authorList>
    </citation>
    <scope>NUCLEOTIDE SEQUENCE [LARGE SCALE GENOMIC DNA]</scope>
    <source>
        <strain evidence="2 3">KUC8140</strain>
    </source>
</reference>
<dbReference type="PROSITE" id="PS00108">
    <property type="entry name" value="PROTEIN_KINASE_ST"/>
    <property type="match status" value="1"/>
</dbReference>
<dbReference type="AlphaFoldDB" id="A0A0H2R293"/>
<accession>A0A0H2R293</accession>
<dbReference type="GO" id="GO:0005524">
    <property type="term" value="F:ATP binding"/>
    <property type="evidence" value="ECO:0007669"/>
    <property type="project" value="InterPro"/>
</dbReference>
<dbReference type="OrthoDB" id="2607189at2759"/>
<dbReference type="PROSITE" id="PS50011">
    <property type="entry name" value="PROTEIN_KINASE_DOM"/>
    <property type="match status" value="1"/>
</dbReference>
<dbReference type="InterPro" id="IPR001245">
    <property type="entry name" value="Ser-Thr/Tyr_kinase_cat_dom"/>
</dbReference>
<dbReference type="InterPro" id="IPR051681">
    <property type="entry name" value="Ser/Thr_Kinases-Pseudokinases"/>
</dbReference>
<keyword evidence="3" id="KW-1185">Reference proteome</keyword>
<dbReference type="PANTHER" id="PTHR44329:SF214">
    <property type="entry name" value="PROTEIN KINASE DOMAIN-CONTAINING PROTEIN"/>
    <property type="match status" value="1"/>
</dbReference>
<dbReference type="SUPFAM" id="SSF56112">
    <property type="entry name" value="Protein kinase-like (PK-like)"/>
    <property type="match status" value="1"/>
</dbReference>
<dbReference type="Gene3D" id="1.10.510.10">
    <property type="entry name" value="Transferase(Phosphotransferase) domain 1"/>
    <property type="match status" value="1"/>
</dbReference>
<keyword evidence="2" id="KW-0808">Transferase</keyword>
<dbReference type="InterPro" id="IPR011009">
    <property type="entry name" value="Kinase-like_dom_sf"/>
</dbReference>